<evidence type="ECO:0000313" key="3">
    <source>
        <dbReference type="Proteomes" id="UP000184386"/>
    </source>
</evidence>
<evidence type="ECO:0000256" key="1">
    <source>
        <dbReference type="SAM" id="SignalP"/>
    </source>
</evidence>
<protein>
    <submittedName>
        <fullName evidence="2">Uncharacterized protein</fullName>
    </submittedName>
</protein>
<organism evidence="2 3">
    <name type="scientific">Anaerocolumna jejuensis DSM 15929</name>
    <dbReference type="NCBI Taxonomy" id="1121322"/>
    <lineage>
        <taxon>Bacteria</taxon>
        <taxon>Bacillati</taxon>
        <taxon>Bacillota</taxon>
        <taxon>Clostridia</taxon>
        <taxon>Lachnospirales</taxon>
        <taxon>Lachnospiraceae</taxon>
        <taxon>Anaerocolumna</taxon>
    </lineage>
</organism>
<keyword evidence="1" id="KW-0732">Signal</keyword>
<accession>A0A1M7D7J0</accession>
<dbReference type="AlphaFoldDB" id="A0A1M7D7J0"/>
<dbReference type="STRING" id="1121322.SAMN02745136_05626"/>
<gene>
    <name evidence="2" type="ORF">SAMN02745136_05626</name>
</gene>
<dbReference type="Proteomes" id="UP000184386">
    <property type="component" value="Unassembled WGS sequence"/>
</dbReference>
<sequence>MKHKMFALLTVFALTILFPTASYAAEPKDVPKDSQIIQIKNYNVETNLDMLIKMAITESKERVSKMRSVTPENNEIQVVQKLSEKSYQNGDSVTDYVADTFLLLDKNGEKITATNIASYEDYLDGYGTCYISARVYYSTKITDGFNSIRISTMTVTPYSDYNYAVTSMRYGIIGRWNASDSNYLDTTKTVTNPSNTSYSTSNPSQTYYYDKNFGAAHDAGVDMVYINGTWRNMDLYFFGFGHI</sequence>
<feature type="chain" id="PRO_5013065264" evidence="1">
    <location>
        <begin position="25"/>
        <end position="243"/>
    </location>
</feature>
<name>A0A1M7D7J0_9FIRM</name>
<keyword evidence="3" id="KW-1185">Reference proteome</keyword>
<reference evidence="2 3" key="1">
    <citation type="submission" date="2016-11" db="EMBL/GenBank/DDBJ databases">
        <authorList>
            <person name="Jaros S."/>
            <person name="Januszkiewicz K."/>
            <person name="Wedrychowicz H."/>
        </authorList>
    </citation>
    <scope>NUCLEOTIDE SEQUENCE [LARGE SCALE GENOMIC DNA]</scope>
    <source>
        <strain evidence="2 3">DSM 15929</strain>
    </source>
</reference>
<dbReference type="EMBL" id="FRAC01000051">
    <property type="protein sequence ID" value="SHL75501.1"/>
    <property type="molecule type" value="Genomic_DNA"/>
</dbReference>
<evidence type="ECO:0000313" key="2">
    <source>
        <dbReference type="EMBL" id="SHL75501.1"/>
    </source>
</evidence>
<proteinExistence type="predicted"/>
<dbReference type="RefSeq" id="WP_073280499.1">
    <property type="nucleotide sequence ID" value="NZ_FRAC01000051.1"/>
</dbReference>
<feature type="signal peptide" evidence="1">
    <location>
        <begin position="1"/>
        <end position="24"/>
    </location>
</feature>